<keyword evidence="1" id="KW-0472">Membrane</keyword>
<dbReference type="AlphaFoldDB" id="A0A1F6LZ77"/>
<dbReference type="STRING" id="1798680.A3J66_00655"/>
<gene>
    <name evidence="2" type="ORF">A3J66_00655</name>
</gene>
<sequence>MTLRQYLFLMICATLLCWVAWVFVLVNVDPFLDSSLGFFFFYITLFCALLGTLSLLSFLISSLLGRDIIPMFRRVQKTFISGAILSAVFVTLLFLQGKRILHLWNLFVFLGVILCLVLFTFSVRLHNKK</sequence>
<reference evidence="2 3" key="1">
    <citation type="journal article" date="2016" name="Nat. Commun.">
        <title>Thousands of microbial genomes shed light on interconnected biogeochemical processes in an aquifer system.</title>
        <authorList>
            <person name="Anantharaman K."/>
            <person name="Brown C.T."/>
            <person name="Hug L.A."/>
            <person name="Sharon I."/>
            <person name="Castelle C.J."/>
            <person name="Probst A.J."/>
            <person name="Thomas B.C."/>
            <person name="Singh A."/>
            <person name="Wilkins M.J."/>
            <person name="Karaoz U."/>
            <person name="Brodie E.L."/>
            <person name="Williams K.H."/>
            <person name="Hubbard S.S."/>
            <person name="Banfield J.F."/>
        </authorList>
    </citation>
    <scope>NUCLEOTIDE SEQUENCE [LARGE SCALE GENOMIC DNA]</scope>
</reference>
<evidence type="ECO:0000313" key="2">
    <source>
        <dbReference type="EMBL" id="OGH64593.1"/>
    </source>
</evidence>
<keyword evidence="1" id="KW-1133">Transmembrane helix</keyword>
<organism evidence="2 3">
    <name type="scientific">Candidatus Magasanikbacteria bacterium RIFCSPHIGHO2_02_FULL_47_14</name>
    <dbReference type="NCBI Taxonomy" id="1798680"/>
    <lineage>
        <taxon>Bacteria</taxon>
        <taxon>Candidatus Magasanikiibacteriota</taxon>
    </lineage>
</organism>
<proteinExistence type="predicted"/>
<comment type="caution">
    <text evidence="2">The sequence shown here is derived from an EMBL/GenBank/DDBJ whole genome shotgun (WGS) entry which is preliminary data.</text>
</comment>
<protein>
    <submittedName>
        <fullName evidence="2">Uncharacterized protein</fullName>
    </submittedName>
</protein>
<dbReference type="EMBL" id="MFQB01000055">
    <property type="protein sequence ID" value="OGH64593.1"/>
    <property type="molecule type" value="Genomic_DNA"/>
</dbReference>
<feature type="transmembrane region" description="Helical" evidence="1">
    <location>
        <begin position="79"/>
        <end position="97"/>
    </location>
</feature>
<keyword evidence="1" id="KW-0812">Transmembrane</keyword>
<accession>A0A1F6LZ77</accession>
<name>A0A1F6LZ77_9BACT</name>
<feature type="transmembrane region" description="Helical" evidence="1">
    <location>
        <begin position="38"/>
        <end position="59"/>
    </location>
</feature>
<evidence type="ECO:0000256" key="1">
    <source>
        <dbReference type="SAM" id="Phobius"/>
    </source>
</evidence>
<evidence type="ECO:0000313" key="3">
    <source>
        <dbReference type="Proteomes" id="UP000176282"/>
    </source>
</evidence>
<feature type="transmembrane region" description="Helical" evidence="1">
    <location>
        <begin position="103"/>
        <end position="123"/>
    </location>
</feature>
<dbReference type="Proteomes" id="UP000176282">
    <property type="component" value="Unassembled WGS sequence"/>
</dbReference>
<feature type="transmembrane region" description="Helical" evidence="1">
    <location>
        <begin position="7"/>
        <end position="26"/>
    </location>
</feature>